<evidence type="ECO:0000313" key="1">
    <source>
        <dbReference type="EMBL" id="ESA23553.1"/>
    </source>
</evidence>
<name>U9UYD2_RHIID</name>
<gene>
    <name evidence="1" type="ORF">GLOINDRAFT_90881</name>
</gene>
<dbReference type="HOGENOM" id="CLU_149516_0_0_1"/>
<dbReference type="VEuPathDB" id="FungiDB:RhiirFUN_000384"/>
<protein>
    <submittedName>
        <fullName evidence="1">Uncharacterized protein</fullName>
    </submittedName>
</protein>
<sequence length="145" mass="16482">MHNRIFPILILAFTIFFICNTQEVPKSPSCPQGYVRSTVSGTMGTCVYGCHTDDDCNDKFTNYAFPSKCLKSTRPHWLCDCSHACLDDGICVSETYCNKYYIGLPIIRYYSYANMLLIIANAYLVSSHGFLMRIVINLIEHVLKI</sequence>
<dbReference type="AlphaFoldDB" id="U9UYD2"/>
<accession>U9UYD2</accession>
<dbReference type="EMBL" id="KI274680">
    <property type="protein sequence ID" value="ESA23553.1"/>
    <property type="molecule type" value="Genomic_DNA"/>
</dbReference>
<organism evidence="1">
    <name type="scientific">Rhizophagus irregularis (strain DAOM 181602 / DAOM 197198 / MUCL 43194)</name>
    <name type="common">Arbuscular mycorrhizal fungus</name>
    <name type="synonym">Glomus intraradices</name>
    <dbReference type="NCBI Taxonomy" id="747089"/>
    <lineage>
        <taxon>Eukaryota</taxon>
        <taxon>Fungi</taxon>
        <taxon>Fungi incertae sedis</taxon>
        <taxon>Mucoromycota</taxon>
        <taxon>Glomeromycotina</taxon>
        <taxon>Glomeromycetes</taxon>
        <taxon>Glomerales</taxon>
        <taxon>Glomeraceae</taxon>
        <taxon>Rhizophagus</taxon>
    </lineage>
</organism>
<proteinExistence type="predicted"/>
<reference evidence="1" key="1">
    <citation type="submission" date="2013-07" db="EMBL/GenBank/DDBJ databases">
        <title>The genome of an arbuscular mycorrhizal fungus provides insights into the evolution of the oldest plant symbiosis.</title>
        <authorList>
            <consortium name="DOE Joint Genome Institute"/>
            <person name="Tisserant E."/>
            <person name="Malbreil M."/>
            <person name="Kuo A."/>
            <person name="Kohler A."/>
            <person name="Symeonidi A."/>
            <person name="Balestrini R."/>
            <person name="Charron P."/>
            <person name="Duensing N."/>
            <person name="Frei-dit-Frey N."/>
            <person name="Gianinazzi-Pearson V."/>
            <person name="Gilbert B."/>
            <person name="Handa Y."/>
            <person name="Hijri M."/>
            <person name="Kaul R."/>
            <person name="Kawaguchi M."/>
            <person name="Krajinski F."/>
            <person name="Lammers P."/>
            <person name="Lapierre D."/>
            <person name="Masclaux F.G."/>
            <person name="Murat C."/>
            <person name="Morin E."/>
            <person name="Ndikumana S."/>
            <person name="Pagni M."/>
            <person name="Petitpierre D."/>
            <person name="Requena N."/>
            <person name="Rosikiewicz P."/>
            <person name="Riley R."/>
            <person name="Saito K."/>
            <person name="San Clemente H."/>
            <person name="Shapiro H."/>
            <person name="van Tuinen D."/>
            <person name="Becard G."/>
            <person name="Bonfante P."/>
            <person name="Paszkowski U."/>
            <person name="Shachar-Hill Y."/>
            <person name="Young J.P."/>
            <person name="Sanders I.R."/>
            <person name="Henrissat B."/>
            <person name="Rensing S.A."/>
            <person name="Grigoriev I.V."/>
            <person name="Corradi N."/>
            <person name="Roux C."/>
            <person name="Martin F."/>
        </authorList>
    </citation>
    <scope>NUCLEOTIDE SEQUENCE</scope>
    <source>
        <strain evidence="1">DAOM 197198</strain>
    </source>
</reference>